<accession>A0ABV3REH4</accession>
<dbReference type="Proteomes" id="UP001556118">
    <property type="component" value="Unassembled WGS sequence"/>
</dbReference>
<gene>
    <name evidence="1" type="ORF">ABUH87_15215</name>
</gene>
<protein>
    <submittedName>
        <fullName evidence="1">Uncharacterized protein</fullName>
    </submittedName>
</protein>
<dbReference type="EMBL" id="JBFNXR010000052">
    <property type="protein sequence ID" value="MEW9856488.1"/>
    <property type="molecule type" value="Genomic_DNA"/>
</dbReference>
<proteinExistence type="predicted"/>
<keyword evidence="2" id="KW-1185">Reference proteome</keyword>
<organism evidence="1 2">
    <name type="scientific">Novosphingobium rhizovicinum</name>
    <dbReference type="NCBI Taxonomy" id="3228928"/>
    <lineage>
        <taxon>Bacteria</taxon>
        <taxon>Pseudomonadati</taxon>
        <taxon>Pseudomonadota</taxon>
        <taxon>Alphaproteobacteria</taxon>
        <taxon>Sphingomonadales</taxon>
        <taxon>Sphingomonadaceae</taxon>
        <taxon>Novosphingobium</taxon>
    </lineage>
</organism>
<reference evidence="1 2" key="1">
    <citation type="submission" date="2024-06" db="EMBL/GenBank/DDBJ databases">
        <title>Novosphingobium rhizovicinus M1R2S20.</title>
        <authorList>
            <person name="Sun J.-Q."/>
        </authorList>
    </citation>
    <scope>NUCLEOTIDE SEQUENCE [LARGE SCALE GENOMIC DNA]</scope>
    <source>
        <strain evidence="1 2">M1R2S20</strain>
    </source>
</reference>
<name>A0ABV3REH4_9SPHN</name>
<evidence type="ECO:0000313" key="2">
    <source>
        <dbReference type="Proteomes" id="UP001556118"/>
    </source>
</evidence>
<evidence type="ECO:0000313" key="1">
    <source>
        <dbReference type="EMBL" id="MEW9856488.1"/>
    </source>
</evidence>
<comment type="caution">
    <text evidence="1">The sequence shown here is derived from an EMBL/GenBank/DDBJ whole genome shotgun (WGS) entry which is preliminary data.</text>
</comment>
<dbReference type="RefSeq" id="WP_367774942.1">
    <property type="nucleotide sequence ID" value="NZ_JBFNXR010000052.1"/>
</dbReference>
<sequence>MKPHTRGMVAAAAFAYLTDKKVAGLYDHSAGRDLQIAAEFRGDQLQGFDGDRAAKFGGTLPEIHDAGDKTFVSFEVEGATVKGYDRGTSTFYSAQVADGVAQVYDYAAQAWFAYDVQDANSASSYYRAP</sequence>